<evidence type="ECO:0000256" key="10">
    <source>
        <dbReference type="ARBA" id="ARBA00022750"/>
    </source>
</evidence>
<evidence type="ECO:0000256" key="8">
    <source>
        <dbReference type="ARBA" id="ARBA00022722"/>
    </source>
</evidence>
<dbReference type="Pfam" id="PF00665">
    <property type="entry name" value="rve"/>
    <property type="match status" value="1"/>
</dbReference>
<dbReference type="Proteomes" id="UP000264800">
    <property type="component" value="Unplaced"/>
</dbReference>
<dbReference type="CDD" id="cd00303">
    <property type="entry name" value="retropepsin_like"/>
    <property type="match status" value="1"/>
</dbReference>
<evidence type="ECO:0000256" key="17">
    <source>
        <dbReference type="ARBA" id="ARBA00023125"/>
    </source>
</evidence>
<evidence type="ECO:0000313" key="24">
    <source>
        <dbReference type="Ensembl" id="ENSKMAP00000009055.1"/>
    </source>
</evidence>
<dbReference type="OMA" id="RRIHATF"/>
<keyword evidence="5" id="KW-0645">Protease</keyword>
<dbReference type="FunFam" id="3.30.420.10:FF:000032">
    <property type="entry name" value="Retrovirus-related Pol polyprotein from transposon 297-like Protein"/>
    <property type="match status" value="1"/>
</dbReference>
<keyword evidence="15" id="KW-0695">RNA-directed DNA polymerase</keyword>
<dbReference type="PANTHER" id="PTHR37984:SF5">
    <property type="entry name" value="PROTEIN NYNRIN-LIKE"/>
    <property type="match status" value="1"/>
</dbReference>
<dbReference type="FunFam" id="3.30.70.270:FF:000020">
    <property type="entry name" value="Transposon Tf2-6 polyprotein-like Protein"/>
    <property type="match status" value="1"/>
</dbReference>
<dbReference type="CDD" id="cd01647">
    <property type="entry name" value="RT_LTR"/>
    <property type="match status" value="1"/>
</dbReference>
<dbReference type="PROSITE" id="PS50878">
    <property type="entry name" value="RT_POL"/>
    <property type="match status" value="1"/>
</dbReference>
<evidence type="ECO:0000256" key="6">
    <source>
        <dbReference type="ARBA" id="ARBA00022679"/>
    </source>
</evidence>
<keyword evidence="17" id="KW-0238">DNA-binding</keyword>
<dbReference type="InterPro" id="IPR012337">
    <property type="entry name" value="RNaseH-like_sf"/>
</dbReference>
<evidence type="ECO:0000259" key="23">
    <source>
        <dbReference type="PROSITE" id="PS50994"/>
    </source>
</evidence>
<dbReference type="Pfam" id="PF17917">
    <property type="entry name" value="RT_RNaseH"/>
    <property type="match status" value="1"/>
</dbReference>
<sequence length="1401" mass="157701">DPTDETIQHLSSRLRSDPRMAEPSSRSENTEAASLLARHKSMINALCERQHLETGRLDQLTLLTQEIHQKLSLLVPNTADSSSTSVSTTASLPAFTSGHFREVPSPTPEPFSGEIGKCAGFLLQCYLVFARSPQSFTDGPAKIAYIIGLLRDKALKWAEAKYSFRAIRLATFDQFIEDFEQTFGLKYTDTEITQKLWNLKQGPRSVAQFAIDFRTLAATSGWNESALKGVFIHALQEPLKDQLAGWEEPRALDDLIALAIRLDNRLRKRQWEKRDRTTVTGRHVVTTEAEPTVQNMEPEPMQVGRARLTAEERLRRLEIPVHALIDSGVFIDSGADTEFMDRGFAESLGIPIFPSPKDHKVTAIDGHLLSNGNQETQSVQLSVGGNHHETLKFFVIRSPELPIILGATWLRKHNPHINWVRREITGWAGQCSSTCLQEAVGGQPPSESTTGVFSDISKVPPEYHDLKEVFNKVRATSLPPHRPYDCPIDLLPGSVPPKGRVFSLSRPEQESMNQYIKESLQAGIIRPSVSPAGAGFFFVGKKDGSLRPCIDYRGLNNITIKNKYPLPLMSSAFDIIQESTIFTKLDLRNAYHLIRIREGDEWKTAFNTPTGHYEYLVMPFGLTNAPAVFQSMVNDLLRDMIGQFIFVYLDDILIFSKDLDSHRAHVRQVLLRLLQNNLFVKAEKCDFHQSSTSFLGFNISPGKVSMDQSKVAAVINWPVPLDRRSLQRFLGFANFYRRFIKGFSQVAAPLHSLTSIKERFLWNPEAQAAFGRLKELFVKAPILLSPNPNEQFIVEVDASSTGVGAVLSQRGGDKKVHPCAFFSKRLTPAEQNYDVGERELLAVKLALEEWRHWLEGAKEPFIIWTDHKNLEYLKTAKRLNSRQARWALFFSRFSFTLTYRPGERNAKADALSRMHEGLLEVSKPEVEEFILPQEVRLAITQLERDLRQAHLISPPPTSCPPGRLFVPQELRGQVITFCHCSKLFCHPGISKTLAVLRSQFWWRTMTRDVREFIAACPQCAQAKVPRHRPAGLLRPLPIPSRPWSHVSMDFITGLPPSAGNSVILTIVDRFSKMVHLVPLKKLPSSKEMAGIMAKEVFRLHGIPKDIVSDRGPQFVSRFWREFCKLLGISVSLSSGFHPQTDGQTERANQEVETKLRLLCSVNPAKWTENLPWVEQAINSLPSSATGLSPFFTVFGFQPPVISVQEGPAGVPSAYAAAHRCRRVWTRARKALLETSAVYSRVANRRRSKQPVYQVGQKVWLATRDLPLRVECRKLAPRFIGPFPITKVINPAAVRLRLPRSSRCHPTFHVSRVKPVRTSGLCPASGPPPPARFIDGGPAFTVRRLLKSRRWGRSIHYLVDWEGYGPEERSWVPAKHILDRDLILEFHRSHPGQPGGPSGAGP</sequence>
<dbReference type="GO" id="GO:0015074">
    <property type="term" value="P:DNA integration"/>
    <property type="evidence" value="ECO:0007669"/>
    <property type="project" value="UniProtKB-KW"/>
</dbReference>
<dbReference type="Gene3D" id="3.30.70.270">
    <property type="match status" value="2"/>
</dbReference>
<evidence type="ECO:0000256" key="16">
    <source>
        <dbReference type="ARBA" id="ARBA00022932"/>
    </source>
</evidence>
<dbReference type="FunFam" id="1.10.340.70:FF:000001">
    <property type="entry name" value="Retrovirus-related Pol polyprotein from transposon gypsy-like Protein"/>
    <property type="match status" value="1"/>
</dbReference>
<dbReference type="Pfam" id="PF03732">
    <property type="entry name" value="Retrotrans_gag"/>
    <property type="match status" value="1"/>
</dbReference>
<evidence type="ECO:0000256" key="5">
    <source>
        <dbReference type="ARBA" id="ARBA00022670"/>
    </source>
</evidence>
<dbReference type="GO" id="GO:0003964">
    <property type="term" value="F:RNA-directed DNA polymerase activity"/>
    <property type="evidence" value="ECO:0007669"/>
    <property type="project" value="UniProtKB-KW"/>
</dbReference>
<dbReference type="Gene3D" id="2.40.50.40">
    <property type="match status" value="1"/>
</dbReference>
<dbReference type="PROSITE" id="PS50994">
    <property type="entry name" value="INTEGRASE"/>
    <property type="match status" value="1"/>
</dbReference>
<evidence type="ECO:0000256" key="2">
    <source>
        <dbReference type="ARBA" id="ARBA00010879"/>
    </source>
</evidence>
<evidence type="ECO:0000256" key="14">
    <source>
        <dbReference type="ARBA" id="ARBA00022908"/>
    </source>
</evidence>
<dbReference type="InterPro" id="IPR000477">
    <property type="entry name" value="RT_dom"/>
</dbReference>
<evidence type="ECO:0000256" key="4">
    <source>
        <dbReference type="ARBA" id="ARBA00012493"/>
    </source>
</evidence>
<dbReference type="SUPFAM" id="SSF54160">
    <property type="entry name" value="Chromo domain-like"/>
    <property type="match status" value="1"/>
</dbReference>
<dbReference type="GO" id="GO:0003887">
    <property type="term" value="F:DNA-directed DNA polymerase activity"/>
    <property type="evidence" value="ECO:0007669"/>
    <property type="project" value="UniProtKB-KW"/>
</dbReference>
<dbReference type="PROSITE" id="PS50013">
    <property type="entry name" value="CHROMO_2"/>
    <property type="match status" value="1"/>
</dbReference>
<evidence type="ECO:0000256" key="18">
    <source>
        <dbReference type="ARBA" id="ARBA00023172"/>
    </source>
</evidence>
<dbReference type="Gene3D" id="1.10.340.70">
    <property type="match status" value="1"/>
</dbReference>
<dbReference type="InterPro" id="IPR050951">
    <property type="entry name" value="Retrovirus_Pol_polyprotein"/>
</dbReference>
<dbReference type="EC" id="3.1.26.4" evidence="3"/>
<evidence type="ECO:0000259" key="21">
    <source>
        <dbReference type="PROSITE" id="PS50013"/>
    </source>
</evidence>
<accession>A0A3Q3A007</accession>
<dbReference type="FunFam" id="3.10.20.370:FF:000003">
    <property type="entry name" value="Transposon Tf2-6 polyprotein"/>
    <property type="match status" value="1"/>
</dbReference>
<dbReference type="SUPFAM" id="SSF53098">
    <property type="entry name" value="Ribonuclease H-like"/>
    <property type="match status" value="1"/>
</dbReference>
<dbReference type="GO" id="GO:0004190">
    <property type="term" value="F:aspartic-type endopeptidase activity"/>
    <property type="evidence" value="ECO:0007669"/>
    <property type="project" value="UniProtKB-KW"/>
</dbReference>
<organism evidence="24 25">
    <name type="scientific">Kryptolebias marmoratus</name>
    <name type="common">Mangrove killifish</name>
    <name type="synonym">Rivulus marmoratus</name>
    <dbReference type="NCBI Taxonomy" id="37003"/>
    <lineage>
        <taxon>Eukaryota</taxon>
        <taxon>Metazoa</taxon>
        <taxon>Chordata</taxon>
        <taxon>Craniata</taxon>
        <taxon>Vertebrata</taxon>
        <taxon>Euteleostomi</taxon>
        <taxon>Actinopterygii</taxon>
        <taxon>Neopterygii</taxon>
        <taxon>Teleostei</taxon>
        <taxon>Neoteleostei</taxon>
        <taxon>Acanthomorphata</taxon>
        <taxon>Ovalentaria</taxon>
        <taxon>Atherinomorphae</taxon>
        <taxon>Cyprinodontiformes</taxon>
        <taxon>Rivulidae</taxon>
        <taxon>Kryptolebias</taxon>
    </lineage>
</organism>
<dbReference type="Gene3D" id="3.10.10.10">
    <property type="entry name" value="HIV Type 1 Reverse Transcriptase, subunit A, domain 1"/>
    <property type="match status" value="1"/>
</dbReference>
<reference evidence="24" key="1">
    <citation type="submission" date="2025-08" db="UniProtKB">
        <authorList>
            <consortium name="Ensembl"/>
        </authorList>
    </citation>
    <scope>IDENTIFICATION</scope>
</reference>
<dbReference type="SUPFAM" id="SSF56672">
    <property type="entry name" value="DNA/RNA polymerases"/>
    <property type="match status" value="1"/>
</dbReference>
<evidence type="ECO:0000256" key="19">
    <source>
        <dbReference type="ARBA" id="ARBA00039658"/>
    </source>
</evidence>
<keyword evidence="18" id="KW-0233">DNA recombination</keyword>
<feature type="domain" description="Chromo" evidence="21">
    <location>
        <begin position="1339"/>
        <end position="1397"/>
    </location>
</feature>
<dbReference type="Gene3D" id="2.40.70.10">
    <property type="entry name" value="Acid Proteases"/>
    <property type="match status" value="1"/>
</dbReference>
<dbReference type="InterPro" id="IPR036397">
    <property type="entry name" value="RNaseH_sf"/>
</dbReference>
<proteinExistence type="inferred from homology"/>
<dbReference type="InterPro" id="IPR005162">
    <property type="entry name" value="Retrotrans_gag_dom"/>
</dbReference>
<feature type="domain" description="Integrase catalytic" evidence="23">
    <location>
        <begin position="1038"/>
        <end position="1197"/>
    </location>
</feature>
<dbReference type="InterPro" id="IPR056924">
    <property type="entry name" value="SH3_Tf2-1"/>
</dbReference>
<keyword evidence="10" id="KW-0064">Aspartyl protease</keyword>
<comment type="similarity">
    <text evidence="2">Belongs to the beta type-B retroviral polymerase family. HERV class-II K(HML-2) pol subfamily.</text>
</comment>
<dbReference type="Pfam" id="PF24626">
    <property type="entry name" value="SH3_Tf2-1"/>
    <property type="match status" value="1"/>
</dbReference>
<dbReference type="CDD" id="cd09274">
    <property type="entry name" value="RNase_HI_RT_Ty3"/>
    <property type="match status" value="1"/>
</dbReference>
<dbReference type="InterPro" id="IPR041373">
    <property type="entry name" value="RT_RNaseH"/>
</dbReference>
<keyword evidence="14" id="KW-0229">DNA integration</keyword>
<dbReference type="InterPro" id="IPR043128">
    <property type="entry name" value="Rev_trsase/Diguanyl_cyclase"/>
</dbReference>
<keyword evidence="16" id="KW-0239">DNA-directed DNA polymerase</keyword>
<evidence type="ECO:0000256" key="12">
    <source>
        <dbReference type="ARBA" id="ARBA00022801"/>
    </source>
</evidence>
<protein>
    <recommendedName>
        <fullName evidence="19">Gypsy retrotransposon integrase-like protein 1</fullName>
        <ecNumber evidence="4">2.7.7.49</ecNumber>
        <ecNumber evidence="3">3.1.26.4</ecNumber>
    </recommendedName>
</protein>
<dbReference type="InterPro" id="IPR023780">
    <property type="entry name" value="Chromo_domain"/>
</dbReference>
<evidence type="ECO:0000256" key="20">
    <source>
        <dbReference type="SAM" id="MobiDB-lite"/>
    </source>
</evidence>
<dbReference type="GO" id="GO:0004523">
    <property type="term" value="F:RNA-DNA hybrid ribonuclease activity"/>
    <property type="evidence" value="ECO:0007669"/>
    <property type="project" value="UniProtKB-EC"/>
</dbReference>
<evidence type="ECO:0000256" key="11">
    <source>
        <dbReference type="ARBA" id="ARBA00022759"/>
    </source>
</evidence>
<dbReference type="PANTHER" id="PTHR37984">
    <property type="entry name" value="PROTEIN CBG26694"/>
    <property type="match status" value="1"/>
</dbReference>
<dbReference type="SMART" id="SM00298">
    <property type="entry name" value="CHROMO"/>
    <property type="match status" value="1"/>
</dbReference>
<keyword evidence="6" id="KW-0808">Transferase</keyword>
<dbReference type="GO" id="GO:0046872">
    <property type="term" value="F:metal ion binding"/>
    <property type="evidence" value="ECO:0007669"/>
    <property type="project" value="UniProtKB-KW"/>
</dbReference>
<feature type="region of interest" description="Disordered" evidence="20">
    <location>
        <begin position="1"/>
        <end position="32"/>
    </location>
</feature>
<keyword evidence="7" id="KW-0548">Nucleotidyltransferase</keyword>
<evidence type="ECO:0000256" key="7">
    <source>
        <dbReference type="ARBA" id="ARBA00022695"/>
    </source>
</evidence>
<dbReference type="GO" id="GO:0006310">
    <property type="term" value="P:DNA recombination"/>
    <property type="evidence" value="ECO:0007669"/>
    <property type="project" value="UniProtKB-KW"/>
</dbReference>
<dbReference type="CDD" id="cd00024">
    <property type="entry name" value="CD_CSD"/>
    <property type="match status" value="1"/>
</dbReference>
<evidence type="ECO:0000313" key="25">
    <source>
        <dbReference type="Proteomes" id="UP000264800"/>
    </source>
</evidence>
<keyword evidence="25" id="KW-1185">Reference proteome</keyword>
<feature type="domain" description="Reverse transcriptase" evidence="22">
    <location>
        <begin position="520"/>
        <end position="699"/>
    </location>
</feature>
<keyword evidence="12" id="KW-0378">Hydrolase</keyword>
<keyword evidence="13" id="KW-0460">Magnesium</keyword>
<name>A0A3Q3A007_KRYMA</name>
<comment type="subcellular location">
    <subcellularLocation>
        <location evidence="1">Nucleus</location>
    </subcellularLocation>
</comment>
<dbReference type="STRING" id="37003.ENSKMAP00000009055"/>
<dbReference type="Gene3D" id="3.30.420.10">
    <property type="entry name" value="Ribonuclease H-like superfamily/Ribonuclease H"/>
    <property type="match status" value="1"/>
</dbReference>
<dbReference type="Pfam" id="PF00078">
    <property type="entry name" value="RVT_1"/>
    <property type="match status" value="1"/>
</dbReference>
<reference evidence="24" key="2">
    <citation type="submission" date="2025-09" db="UniProtKB">
        <authorList>
            <consortium name="Ensembl"/>
        </authorList>
    </citation>
    <scope>IDENTIFICATION</scope>
</reference>
<evidence type="ECO:0000259" key="22">
    <source>
        <dbReference type="PROSITE" id="PS50878"/>
    </source>
</evidence>
<dbReference type="GO" id="GO:0003677">
    <property type="term" value="F:DNA binding"/>
    <property type="evidence" value="ECO:0007669"/>
    <property type="project" value="UniProtKB-KW"/>
</dbReference>
<dbReference type="InterPro" id="IPR043502">
    <property type="entry name" value="DNA/RNA_pol_sf"/>
</dbReference>
<dbReference type="GeneTree" id="ENSGT01060000248608"/>
<dbReference type="InterPro" id="IPR041588">
    <property type="entry name" value="Integrase_H2C2"/>
</dbReference>
<dbReference type="GO" id="GO:0005634">
    <property type="term" value="C:nucleus"/>
    <property type="evidence" value="ECO:0007669"/>
    <property type="project" value="UniProtKB-SubCell"/>
</dbReference>
<dbReference type="InterPro" id="IPR001584">
    <property type="entry name" value="Integrase_cat-core"/>
</dbReference>
<dbReference type="Pfam" id="PF00385">
    <property type="entry name" value="Chromo"/>
    <property type="match status" value="1"/>
</dbReference>
<evidence type="ECO:0000256" key="9">
    <source>
        <dbReference type="ARBA" id="ARBA00022723"/>
    </source>
</evidence>
<evidence type="ECO:0000256" key="3">
    <source>
        <dbReference type="ARBA" id="ARBA00012180"/>
    </source>
</evidence>
<dbReference type="Ensembl" id="ENSKMAT00000009189.1">
    <property type="protein sequence ID" value="ENSKMAP00000009055.1"/>
    <property type="gene ID" value="ENSKMAG00000006793.1"/>
</dbReference>
<dbReference type="GO" id="GO:0006508">
    <property type="term" value="P:proteolysis"/>
    <property type="evidence" value="ECO:0007669"/>
    <property type="project" value="UniProtKB-KW"/>
</dbReference>
<dbReference type="EC" id="2.7.7.49" evidence="4"/>
<dbReference type="InterPro" id="IPR000953">
    <property type="entry name" value="Chromo/chromo_shadow_dom"/>
</dbReference>
<keyword evidence="8" id="KW-0540">Nuclease</keyword>
<evidence type="ECO:0000256" key="1">
    <source>
        <dbReference type="ARBA" id="ARBA00004123"/>
    </source>
</evidence>
<dbReference type="InterPro" id="IPR016197">
    <property type="entry name" value="Chromo-like_dom_sf"/>
</dbReference>
<keyword evidence="11" id="KW-0255">Endonuclease</keyword>
<evidence type="ECO:0000256" key="15">
    <source>
        <dbReference type="ARBA" id="ARBA00022918"/>
    </source>
</evidence>
<dbReference type="InterPro" id="IPR021109">
    <property type="entry name" value="Peptidase_aspartic_dom_sf"/>
</dbReference>
<keyword evidence="9" id="KW-0479">Metal-binding</keyword>
<dbReference type="Pfam" id="PF17921">
    <property type="entry name" value="Integrase_H2C2"/>
    <property type="match status" value="1"/>
</dbReference>
<evidence type="ECO:0000256" key="13">
    <source>
        <dbReference type="ARBA" id="ARBA00022842"/>
    </source>
</evidence>